<feature type="compositionally biased region" description="Low complexity" evidence="1">
    <location>
        <begin position="25"/>
        <end position="60"/>
    </location>
</feature>
<dbReference type="Proteomes" id="UP000198341">
    <property type="component" value="Chromosome 7"/>
</dbReference>
<dbReference type="GeneID" id="19014949"/>
<dbReference type="RefSeq" id="XP_007511971.1">
    <property type="nucleotide sequence ID" value="XM_007511909.1"/>
</dbReference>
<evidence type="ECO:0000313" key="4">
    <source>
        <dbReference type="Proteomes" id="UP000198341"/>
    </source>
</evidence>
<organism evidence="3 4">
    <name type="scientific">Bathycoccus prasinos</name>
    <dbReference type="NCBI Taxonomy" id="41875"/>
    <lineage>
        <taxon>Eukaryota</taxon>
        <taxon>Viridiplantae</taxon>
        <taxon>Chlorophyta</taxon>
        <taxon>Mamiellophyceae</taxon>
        <taxon>Mamiellales</taxon>
        <taxon>Bathycoccaceae</taxon>
        <taxon>Bathycoccus</taxon>
    </lineage>
</organism>
<dbReference type="EMBL" id="FO082272">
    <property type="protein sequence ID" value="CCO66059.1"/>
    <property type="molecule type" value="Genomic_DNA"/>
</dbReference>
<evidence type="ECO:0000256" key="1">
    <source>
        <dbReference type="SAM" id="MobiDB-lite"/>
    </source>
</evidence>
<dbReference type="InterPro" id="IPR021275">
    <property type="entry name" value="DUF2854"/>
</dbReference>
<protein>
    <recommendedName>
        <fullName evidence="5">Thylakoid membrane protein slr0575</fullName>
    </recommendedName>
</protein>
<evidence type="ECO:0008006" key="5">
    <source>
        <dbReference type="Google" id="ProtNLM"/>
    </source>
</evidence>
<keyword evidence="2" id="KW-1133">Transmembrane helix</keyword>
<gene>
    <name evidence="3" type="ORF">Bathy07g04600</name>
</gene>
<feature type="region of interest" description="Disordered" evidence="1">
    <location>
        <begin position="1"/>
        <end position="65"/>
    </location>
</feature>
<feature type="transmembrane region" description="Helical" evidence="2">
    <location>
        <begin position="159"/>
        <end position="177"/>
    </location>
</feature>
<dbReference type="PANTHER" id="PTHR35551">
    <property type="match status" value="1"/>
</dbReference>
<keyword evidence="4" id="KW-1185">Reference proteome</keyword>
<reference evidence="3 4" key="1">
    <citation type="submission" date="2011-10" db="EMBL/GenBank/DDBJ databases">
        <authorList>
            <person name="Genoscope - CEA"/>
        </authorList>
    </citation>
    <scope>NUCLEOTIDE SEQUENCE [LARGE SCALE GENOMIC DNA]</scope>
    <source>
        <strain evidence="3 4">RCC 1105</strain>
    </source>
</reference>
<evidence type="ECO:0000256" key="2">
    <source>
        <dbReference type="SAM" id="Phobius"/>
    </source>
</evidence>
<dbReference type="AlphaFoldDB" id="K8FHQ3"/>
<dbReference type="PANTHER" id="PTHR35551:SF1">
    <property type="entry name" value="ACCLIMATION OF PHOTOSYNTHESIS TO ENVIRONMENT"/>
    <property type="match status" value="1"/>
</dbReference>
<accession>K8FHQ3</accession>
<name>K8FHQ3_9CHLO</name>
<dbReference type="eggNOG" id="ENOG502QQU9">
    <property type="taxonomic scope" value="Eukaryota"/>
</dbReference>
<proteinExistence type="predicted"/>
<evidence type="ECO:0000313" key="3">
    <source>
        <dbReference type="EMBL" id="CCO66059.1"/>
    </source>
</evidence>
<dbReference type="STRING" id="41875.K8FHQ3"/>
<dbReference type="KEGG" id="bpg:Bathy07g04600"/>
<keyword evidence="2" id="KW-0472">Membrane</keyword>
<sequence>MASKLNKTRFTQKGESSGKVRRTTLKTTTMAKLSSSSSSVTIAKSSSSRNNNNNKNINSRQEQQFVINKGRRNTGVLVVKASEGGEEADISVVERKRDLTAGEYVQPEITSRSTAGRLVPEEGFNAARTSFGTVGLSVGLPLLIYGFGAYFSFLPGTEISALMLIYGFPISLIGFALKYAELLPLECESYEDAVNVRDDQSTAVLTQLRNDVTRYRYGDEQHLEEAMNIIFKFNRPGGLQKRQRPKLVGVSEQMVNGRYAIVLTMESPKITKEEWDGFMGKFSKFFGPNVDAVALEKSEGVAEIILISNGGDDLGGPGDDMEVLPPLMPGLPARYQKRGTA</sequence>
<dbReference type="Pfam" id="PF11016">
    <property type="entry name" value="DUF2854"/>
    <property type="match status" value="1"/>
</dbReference>
<keyword evidence="2" id="KW-0812">Transmembrane</keyword>
<dbReference type="OrthoDB" id="1882189at2759"/>
<feature type="transmembrane region" description="Helical" evidence="2">
    <location>
        <begin position="134"/>
        <end position="153"/>
    </location>
</feature>